<feature type="transmembrane region" description="Helical" evidence="1">
    <location>
        <begin position="145"/>
        <end position="166"/>
    </location>
</feature>
<comment type="caution">
    <text evidence="2">The sequence shown here is derived from an EMBL/GenBank/DDBJ whole genome shotgun (WGS) entry which is preliminary data.</text>
</comment>
<organism evidence="2 3">
    <name type="scientific">Acinetobacter entericus</name>
    <dbReference type="NCBI Taxonomy" id="2989714"/>
    <lineage>
        <taxon>Bacteria</taxon>
        <taxon>Pseudomonadati</taxon>
        <taxon>Pseudomonadota</taxon>
        <taxon>Gammaproteobacteria</taxon>
        <taxon>Moraxellales</taxon>
        <taxon>Moraxellaceae</taxon>
        <taxon>Acinetobacter</taxon>
    </lineage>
</organism>
<feature type="transmembrane region" description="Helical" evidence="1">
    <location>
        <begin position="20"/>
        <end position="41"/>
    </location>
</feature>
<feature type="transmembrane region" description="Helical" evidence="1">
    <location>
        <begin position="186"/>
        <end position="205"/>
    </location>
</feature>
<dbReference type="RefSeq" id="WP_265466239.1">
    <property type="nucleotide sequence ID" value="NZ_JAPEQW010000071.1"/>
</dbReference>
<dbReference type="Proteomes" id="UP001209682">
    <property type="component" value="Unassembled WGS sequence"/>
</dbReference>
<gene>
    <name evidence="2" type="ORF">OKC24_19235</name>
</gene>
<keyword evidence="1" id="KW-0812">Transmembrane</keyword>
<name>A0ABT3NNX4_9GAMM</name>
<protein>
    <submittedName>
        <fullName evidence="2">Uncharacterized protein</fullName>
    </submittedName>
</protein>
<keyword evidence="3" id="KW-1185">Reference proteome</keyword>
<evidence type="ECO:0000313" key="2">
    <source>
        <dbReference type="EMBL" id="MCW8041251.1"/>
    </source>
</evidence>
<evidence type="ECO:0000256" key="1">
    <source>
        <dbReference type="SAM" id="Phobius"/>
    </source>
</evidence>
<evidence type="ECO:0000313" key="3">
    <source>
        <dbReference type="Proteomes" id="UP001209682"/>
    </source>
</evidence>
<keyword evidence="1" id="KW-0472">Membrane</keyword>
<accession>A0ABT3NNX4</accession>
<proteinExistence type="predicted"/>
<reference evidence="2 3" key="1">
    <citation type="submission" date="2022-11" db="EMBL/GenBank/DDBJ databases">
        <title>Acinetobacter entericus sp. nov., isolated from the gut of the plastic-eating larvae of the Coleoptera insect Zophobas atratus.</title>
        <authorList>
            <person name="Dong X."/>
            <person name="Yang Y."/>
        </authorList>
    </citation>
    <scope>NUCLEOTIDE SEQUENCE [LARGE SCALE GENOMIC DNA]</scope>
    <source>
        <strain evidence="2 3">BIT-DXN8</strain>
    </source>
</reference>
<dbReference type="EMBL" id="JAPEQW010000071">
    <property type="protein sequence ID" value="MCW8041251.1"/>
    <property type="molecule type" value="Genomic_DNA"/>
</dbReference>
<keyword evidence="1" id="KW-1133">Transmembrane helix</keyword>
<sequence length="231" mass="27071">MVPEALETTKFFLENPSPFVIVLFVFILIAYKGRDLLYFFFELRDLSKKRLIDKLKTEIEIADLYDGNNDLKSIINPYISELQLQATIGDSTCSKQMAHYLLTREEVGTAIQRYKSTKSLLTWDNQKQLPKFDGRFPAWRIHLNWSVGFLIYLFFSFLAALPYFYYSLLNTKQQALLLQKISFGNVTLIILYSLILFIAGFMFLNEGIKPLWARRLCEMESSTEHEIHIDY</sequence>